<name>A0A0N4TWY6_BRUPA</name>
<gene>
    <name evidence="1" type="ORF">BPAG_LOCUS13390</name>
</gene>
<dbReference type="WBParaSite" id="BPAG_0001346201-mRNA-1">
    <property type="protein sequence ID" value="BPAG_0001346201-mRNA-1"/>
    <property type="gene ID" value="BPAG_0001346201"/>
</dbReference>
<dbReference type="AlphaFoldDB" id="A0A0N4TWY6"/>
<sequence>MHNIFILADSGYKRWNEEKRGATGNEQYVDDIGFKTKQCAKMHNCHCICFSFPLQLTTTIHLSFRSTENFLQLLKSLYE</sequence>
<organism evidence="3">
    <name type="scientific">Brugia pahangi</name>
    <name type="common">Filarial nematode worm</name>
    <dbReference type="NCBI Taxonomy" id="6280"/>
    <lineage>
        <taxon>Eukaryota</taxon>
        <taxon>Metazoa</taxon>
        <taxon>Ecdysozoa</taxon>
        <taxon>Nematoda</taxon>
        <taxon>Chromadorea</taxon>
        <taxon>Rhabditida</taxon>
        <taxon>Spirurina</taxon>
        <taxon>Spiruromorpha</taxon>
        <taxon>Filarioidea</taxon>
        <taxon>Onchocercidae</taxon>
        <taxon>Brugia</taxon>
    </lineage>
</organism>
<evidence type="ECO:0000313" key="1">
    <source>
        <dbReference type="EMBL" id="VDN94575.1"/>
    </source>
</evidence>
<dbReference type="EMBL" id="UZAD01013386">
    <property type="protein sequence ID" value="VDN94575.1"/>
    <property type="molecule type" value="Genomic_DNA"/>
</dbReference>
<evidence type="ECO:0000313" key="2">
    <source>
        <dbReference type="Proteomes" id="UP000278627"/>
    </source>
</evidence>
<dbReference type="Proteomes" id="UP000278627">
    <property type="component" value="Unassembled WGS sequence"/>
</dbReference>
<reference evidence="1 2" key="2">
    <citation type="submission" date="2018-11" db="EMBL/GenBank/DDBJ databases">
        <authorList>
            <consortium name="Pathogen Informatics"/>
        </authorList>
    </citation>
    <scope>NUCLEOTIDE SEQUENCE [LARGE SCALE GENOMIC DNA]</scope>
</reference>
<keyword evidence="2" id="KW-1185">Reference proteome</keyword>
<reference evidence="3" key="1">
    <citation type="submission" date="2017-02" db="UniProtKB">
        <authorList>
            <consortium name="WormBaseParasite"/>
        </authorList>
    </citation>
    <scope>IDENTIFICATION</scope>
</reference>
<accession>A0A0N4TWY6</accession>
<proteinExistence type="predicted"/>
<evidence type="ECO:0000313" key="3">
    <source>
        <dbReference type="WBParaSite" id="BPAG_0001346201-mRNA-1"/>
    </source>
</evidence>
<protein>
    <submittedName>
        <fullName evidence="3">DDE Tnp4 domain-containing protein</fullName>
    </submittedName>
</protein>